<evidence type="ECO:0000313" key="2">
    <source>
        <dbReference type="EMBL" id="MBX51324.1"/>
    </source>
</evidence>
<organism evidence="2">
    <name type="scientific">Rhizophora mucronata</name>
    <name type="common">Asiatic mangrove</name>
    <dbReference type="NCBI Taxonomy" id="61149"/>
    <lineage>
        <taxon>Eukaryota</taxon>
        <taxon>Viridiplantae</taxon>
        <taxon>Streptophyta</taxon>
        <taxon>Embryophyta</taxon>
        <taxon>Tracheophyta</taxon>
        <taxon>Spermatophyta</taxon>
        <taxon>Magnoliopsida</taxon>
        <taxon>eudicotyledons</taxon>
        <taxon>Gunneridae</taxon>
        <taxon>Pentapetalae</taxon>
        <taxon>rosids</taxon>
        <taxon>fabids</taxon>
        <taxon>Malpighiales</taxon>
        <taxon>Rhizophoraceae</taxon>
        <taxon>Rhizophora</taxon>
    </lineage>
</organism>
<dbReference type="AlphaFoldDB" id="A0A2P2P9A2"/>
<accession>A0A2P2P9A2</accession>
<feature type="domain" description="ENTH" evidence="1">
    <location>
        <begin position="1"/>
        <end position="30"/>
    </location>
</feature>
<reference evidence="2" key="1">
    <citation type="submission" date="2018-02" db="EMBL/GenBank/DDBJ databases">
        <title>Rhizophora mucronata_Transcriptome.</title>
        <authorList>
            <person name="Meera S.P."/>
            <person name="Sreeshan A."/>
            <person name="Augustine A."/>
        </authorList>
    </citation>
    <scope>NUCLEOTIDE SEQUENCE</scope>
    <source>
        <tissue evidence="2">Leaf</tissue>
    </source>
</reference>
<dbReference type="PROSITE" id="PS50942">
    <property type="entry name" value="ENTH"/>
    <property type="match status" value="1"/>
</dbReference>
<protein>
    <recommendedName>
        <fullName evidence="1">ENTH domain-containing protein</fullName>
    </recommendedName>
</protein>
<dbReference type="EMBL" id="GGEC01070840">
    <property type="protein sequence ID" value="MBX51324.1"/>
    <property type="molecule type" value="Transcribed_RNA"/>
</dbReference>
<proteinExistence type="predicted"/>
<sequence>MGLMFPRLCIFVNQYTSWTIAFASLLTRHL</sequence>
<name>A0A2P2P9A2_RHIMU</name>
<evidence type="ECO:0000259" key="1">
    <source>
        <dbReference type="PROSITE" id="PS50942"/>
    </source>
</evidence>
<dbReference type="InterPro" id="IPR013809">
    <property type="entry name" value="ENTH"/>
</dbReference>